<dbReference type="EMBL" id="JACAOD020000017">
    <property type="protein sequence ID" value="MBP5836232.1"/>
    <property type="molecule type" value="Genomic_DNA"/>
</dbReference>
<keyword evidence="1" id="KW-1133">Transmembrane helix</keyword>
<proteinExistence type="predicted"/>
<evidence type="ECO:0000313" key="2">
    <source>
        <dbReference type="EMBL" id="MBP5836232.1"/>
    </source>
</evidence>
<name>A0ABS5CZ29_9MOLU</name>
<sequence>MNKIIKKKTKSNINKKIANKENLTIIEPIKEKAIDIPNKNKPHRLKTLVYLTIICHFILYTNVLYYNNKIPWFTTGINNCLELIKSIGGQK</sequence>
<gene>
    <name evidence="2" type="ORF">CHTY_003250</name>
</gene>
<keyword evidence="1" id="KW-0812">Transmembrane</keyword>
<dbReference type="Proteomes" id="UP001195571">
    <property type="component" value="Unassembled WGS sequence"/>
</dbReference>
<organism evidence="2 3">
    <name type="scientific">Candidatus Phytoplasma meliae</name>
    <dbReference type="NCBI Taxonomy" id="1848402"/>
    <lineage>
        <taxon>Bacteria</taxon>
        <taxon>Bacillati</taxon>
        <taxon>Mycoplasmatota</taxon>
        <taxon>Mollicutes</taxon>
        <taxon>Acholeplasmatales</taxon>
        <taxon>Acholeplasmataceae</taxon>
        <taxon>Candidatus Phytoplasma</taxon>
        <taxon>16SrXIII (Mexican periwinkle virescence group)</taxon>
    </lineage>
</organism>
<evidence type="ECO:0000313" key="3">
    <source>
        <dbReference type="Proteomes" id="UP001195571"/>
    </source>
</evidence>
<evidence type="ECO:0000256" key="1">
    <source>
        <dbReference type="SAM" id="Phobius"/>
    </source>
</evidence>
<dbReference type="RefSeq" id="WP_203552449.1">
    <property type="nucleotide sequence ID" value="NZ_JACAOD020000017.1"/>
</dbReference>
<keyword evidence="1" id="KW-0472">Membrane</keyword>
<protein>
    <submittedName>
        <fullName evidence="2">Uncharacterized protein</fullName>
    </submittedName>
</protein>
<accession>A0ABS5CZ29</accession>
<keyword evidence="3" id="KW-1185">Reference proteome</keyword>
<reference evidence="2" key="1">
    <citation type="submission" date="2021-04" db="EMBL/GenBank/DDBJ databases">
        <title>Genomic features of Candidatus Phytoplasma meliae isolate ChTYXIII (1SrXIII-G).</title>
        <authorList>
            <person name="Fernandez F.D."/>
            <person name="Conci L.R."/>
        </authorList>
    </citation>
    <scope>NUCLEOTIDE SEQUENCE [LARGE SCALE GENOMIC DNA]</scope>
    <source>
        <strain evidence="2">ChTYXIII-Mo</strain>
    </source>
</reference>
<feature type="transmembrane region" description="Helical" evidence="1">
    <location>
        <begin position="48"/>
        <end position="66"/>
    </location>
</feature>
<comment type="caution">
    <text evidence="2">The sequence shown here is derived from an EMBL/GenBank/DDBJ whole genome shotgun (WGS) entry which is preliminary data.</text>
</comment>